<dbReference type="RefSeq" id="WP_073850744.1">
    <property type="nucleotide sequence ID" value="NZ_LVWA01000003.1"/>
</dbReference>
<comment type="caution">
    <text evidence="1">The sequence shown here is derived from an EMBL/GenBank/DDBJ whole genome shotgun (WGS) entry which is preliminary data.</text>
</comment>
<reference evidence="1 2" key="1">
    <citation type="submission" date="2016-03" db="EMBL/GenBank/DDBJ databases">
        <title>Genome sequence of Pontibacter sp. nov., of the family cytophagaceae, isolated from marine sediment of the Yellow Sea, China.</title>
        <authorList>
            <person name="Zhang G."/>
            <person name="Zhang R."/>
        </authorList>
    </citation>
    <scope>NUCLEOTIDE SEQUENCE [LARGE SCALE GENOMIC DNA]</scope>
    <source>
        <strain evidence="1 2">S10-8</strain>
    </source>
</reference>
<evidence type="ECO:0000313" key="2">
    <source>
        <dbReference type="Proteomes" id="UP000186551"/>
    </source>
</evidence>
<dbReference type="Proteomes" id="UP000186551">
    <property type="component" value="Unassembled WGS sequence"/>
</dbReference>
<evidence type="ECO:0008006" key="3">
    <source>
        <dbReference type="Google" id="ProtNLM"/>
    </source>
</evidence>
<accession>A0A1Q5PGG1</accession>
<organism evidence="1 2">
    <name type="scientific">Pontibacter flavimaris</name>
    <dbReference type="NCBI Taxonomy" id="1797110"/>
    <lineage>
        <taxon>Bacteria</taxon>
        <taxon>Pseudomonadati</taxon>
        <taxon>Bacteroidota</taxon>
        <taxon>Cytophagia</taxon>
        <taxon>Cytophagales</taxon>
        <taxon>Hymenobacteraceae</taxon>
        <taxon>Pontibacter</taxon>
    </lineage>
</organism>
<dbReference type="OrthoDB" id="1467158at2"/>
<name>A0A1Q5PGG1_9BACT</name>
<gene>
    <name evidence="1" type="ORF">A3841_09680</name>
</gene>
<protein>
    <recommendedName>
        <fullName evidence="3">DUF429 domain-containing protein</fullName>
    </recommendedName>
</protein>
<dbReference type="AlphaFoldDB" id="A0A1Q5PGG1"/>
<proteinExistence type="predicted"/>
<evidence type="ECO:0000313" key="1">
    <source>
        <dbReference type="EMBL" id="OKL41329.1"/>
    </source>
</evidence>
<sequence>MEDHHLGVDYGSKLAGTTTAAMVQQGVLQVWQSEKGKDADAWLRDLVLRLKPQVVYIDAPLTLPKVYSMEAYTPDSDFFYRQADREVQAMSPMFIGGLTARAIRLRTQLAASGIALLETYPTEAVRLLLPQLQGYKKDPAALPAYAEMLQGLLPYNFQQPLQNWHQLDAILAWLSGHRHSLGKSILYGDAREGRIIV</sequence>
<dbReference type="EMBL" id="LVWA01000003">
    <property type="protein sequence ID" value="OKL41329.1"/>
    <property type="molecule type" value="Genomic_DNA"/>
</dbReference>
<keyword evidence="2" id="KW-1185">Reference proteome</keyword>